<organism evidence="2 3">
    <name type="scientific">Trichobilharzia regenti</name>
    <name type="common">Nasal bird schistosome</name>
    <dbReference type="NCBI Taxonomy" id="157069"/>
    <lineage>
        <taxon>Eukaryota</taxon>
        <taxon>Metazoa</taxon>
        <taxon>Spiralia</taxon>
        <taxon>Lophotrochozoa</taxon>
        <taxon>Platyhelminthes</taxon>
        <taxon>Trematoda</taxon>
        <taxon>Digenea</taxon>
        <taxon>Strigeidida</taxon>
        <taxon>Schistosomatoidea</taxon>
        <taxon>Schistosomatidae</taxon>
        <taxon>Trichobilharzia</taxon>
    </lineage>
</organism>
<feature type="region of interest" description="Disordered" evidence="1">
    <location>
        <begin position="1034"/>
        <end position="1073"/>
    </location>
</feature>
<reference evidence="3" key="2">
    <citation type="submission" date="2023-11" db="UniProtKB">
        <authorList>
            <consortium name="WormBaseParasite"/>
        </authorList>
    </citation>
    <scope>IDENTIFICATION</scope>
</reference>
<name>A0AA85K0W5_TRIRE</name>
<feature type="compositionally biased region" description="Acidic residues" evidence="1">
    <location>
        <begin position="781"/>
        <end position="799"/>
    </location>
</feature>
<feature type="compositionally biased region" description="Basic and acidic residues" evidence="1">
    <location>
        <begin position="132"/>
        <end position="143"/>
    </location>
</feature>
<sequence>MSGSRSRKDPRNRGLIADLINLDAKNENCPLKPDVAVKKNGGLFLSLHGVKVEIPPGASTGRRERVVCAAFPSTARAAVAPWLGPYMRMASEMHMLYSPVSFKMPVAVFIPFTFAAAREMSCPNESIPAPVERMKRSESKDSLALDGSRSAKTSPRPKGKAPYTMHFGDHRPKVPNLIDARSVSLLQCRIGSDNWKVVDKFTIVQPSVQHTKWPSEARKLLSQSSRWSENTTLTSAPSPPLKESNQPIGKKGNTSGKNKRSQSQSLKDNEPYDFMNKIENYCGGVFIHTEELNHCYVLVNANKAEGFWINRDGGLFLSPSLNPFLSVRIPKRVCPTQERAIFKTIEIRSNCLNLAYQFDSLLNEIEGCSDIYDLQLQDVILKRPATIRLPLPQWYIDRRNKPTESLEQASINDANMVSNAPVQYPTASEMTVPIQDKGLVILFQQSGHSKQIVWQTANVEELKEEMTRRKSRLRVSRKDNVNSPRCRIDNIFIRLGWPNLLVGIRGGPWQAVKQPVYYTKKTICFDTTILGRFVLIGARDSERTASSKLAHLMTRIESLACAPPGALLVCLQLAPNNWRIMANVFPEEQLGQAIQRQIEAGFIPLVQFGPGVVRKALEGTEERRYRVTGHDINHVLMFNGLCLELRFQGDIQIKSVSQFETYTNCIRTKDKVPNPPPLGLATSDRAQRYSFSENNLDFQFNLQPRSSLFTFDKKEDKIAQTTLLSKHARVQLHELLSDTSCIVEIEPVSSIEEKYSERSAIKTQYLSDLLKKPTPQVHGENDEDESESDIDDDEYDEDITSSRRFSNYTERGATSDDGKEPEESLADGKSKDQSCSPTHLNEDLFSRFESMIENGKIIRSNEFITKIHELYHVGTIEVWLIQPDGMSQVESKEDDEDKDTEDVNLEILNLKMPNHASNLKYGGYGENNTFQITGYPTPPTSPNTPVTPRLSQIHEVRSNLDASLPENQESHNIIRLNTVAGMETARGKPPTGVIMADFPSKPGAPLATYNVMIDPDIFSTYVKALTSKPKRLMTTESGGERFNKMSRSSSYITRRKSGKGFRSDDPSPPKRPT</sequence>
<feature type="compositionally biased region" description="Basic and acidic residues" evidence="1">
    <location>
        <begin position="1061"/>
        <end position="1073"/>
    </location>
</feature>
<protein>
    <submittedName>
        <fullName evidence="3">Uncharacterized protein</fullName>
    </submittedName>
</protein>
<reference evidence="2" key="1">
    <citation type="submission" date="2022-06" db="EMBL/GenBank/DDBJ databases">
        <authorList>
            <person name="Berger JAMES D."/>
            <person name="Berger JAMES D."/>
        </authorList>
    </citation>
    <scope>NUCLEOTIDE SEQUENCE [LARGE SCALE GENOMIC DNA]</scope>
</reference>
<dbReference type="Gene3D" id="2.60.220.30">
    <property type="match status" value="1"/>
</dbReference>
<dbReference type="WBParaSite" id="TREG1_52270.1">
    <property type="protein sequence ID" value="TREG1_52270.1"/>
    <property type="gene ID" value="TREG1_52270"/>
</dbReference>
<dbReference type="AlphaFoldDB" id="A0AA85K0W5"/>
<evidence type="ECO:0000313" key="3">
    <source>
        <dbReference type="WBParaSite" id="TREG1_52270.1"/>
    </source>
</evidence>
<feature type="region of interest" description="Disordered" evidence="1">
    <location>
        <begin position="223"/>
        <end position="269"/>
    </location>
</feature>
<evidence type="ECO:0000313" key="2">
    <source>
        <dbReference type="Proteomes" id="UP000050795"/>
    </source>
</evidence>
<feature type="region of interest" description="Disordered" evidence="1">
    <location>
        <begin position="125"/>
        <end position="168"/>
    </location>
</feature>
<feature type="compositionally biased region" description="Polar residues" evidence="1">
    <location>
        <begin position="243"/>
        <end position="266"/>
    </location>
</feature>
<proteinExistence type="predicted"/>
<feature type="compositionally biased region" description="Polar residues" evidence="1">
    <location>
        <begin position="223"/>
        <end position="236"/>
    </location>
</feature>
<feature type="region of interest" description="Disordered" evidence="1">
    <location>
        <begin position="771"/>
        <end position="838"/>
    </location>
</feature>
<dbReference type="Proteomes" id="UP000050795">
    <property type="component" value="Unassembled WGS sequence"/>
</dbReference>
<keyword evidence="2" id="KW-1185">Reference proteome</keyword>
<evidence type="ECO:0000256" key="1">
    <source>
        <dbReference type="SAM" id="MobiDB-lite"/>
    </source>
</evidence>
<feature type="compositionally biased region" description="Basic and acidic residues" evidence="1">
    <location>
        <begin position="813"/>
        <end position="832"/>
    </location>
</feature>
<accession>A0AA85K0W5</accession>